<evidence type="ECO:0000256" key="4">
    <source>
        <dbReference type="ARBA" id="ARBA00022989"/>
    </source>
</evidence>
<dbReference type="Pfam" id="PF07766">
    <property type="entry name" value="LETM1_RBD"/>
    <property type="match status" value="1"/>
</dbReference>
<evidence type="ECO:0000256" key="8">
    <source>
        <dbReference type="SAM" id="Coils"/>
    </source>
</evidence>
<dbReference type="PANTHER" id="PTHR14009:SF1">
    <property type="entry name" value="MITOCHONDRIAL PROTON_CALCIUM EXCHANGER PROTEIN"/>
    <property type="match status" value="1"/>
</dbReference>
<dbReference type="PANTHER" id="PTHR14009">
    <property type="entry name" value="LEUCINE ZIPPER-EF-HAND CONTAINING TRANSMEMBRANE PROTEIN"/>
    <property type="match status" value="1"/>
</dbReference>
<dbReference type="GO" id="GO:0005743">
    <property type="term" value="C:mitochondrial inner membrane"/>
    <property type="evidence" value="ECO:0007669"/>
    <property type="project" value="UniProtKB-SubCell"/>
</dbReference>
<evidence type="ECO:0000256" key="7">
    <source>
        <dbReference type="PROSITE-ProRule" id="PRU01094"/>
    </source>
</evidence>
<keyword evidence="4 9" id="KW-1133">Transmembrane helix</keyword>
<evidence type="ECO:0000256" key="2">
    <source>
        <dbReference type="ARBA" id="ARBA00022692"/>
    </source>
</evidence>
<accession>A0AA39M6H7</accession>
<dbReference type="AlphaFoldDB" id="A0AA39M6H7"/>
<keyword evidence="6 9" id="KW-0472">Membrane</keyword>
<keyword evidence="3" id="KW-0999">Mitochondrion inner membrane</keyword>
<evidence type="ECO:0000256" key="9">
    <source>
        <dbReference type="SAM" id="Phobius"/>
    </source>
</evidence>
<evidence type="ECO:0000256" key="1">
    <source>
        <dbReference type="ARBA" id="ARBA00004434"/>
    </source>
</evidence>
<feature type="domain" description="Letm1 RBD" evidence="10">
    <location>
        <begin position="179"/>
        <end position="411"/>
    </location>
</feature>
<keyword evidence="2 9" id="KW-0812">Transmembrane</keyword>
<dbReference type="EMBL" id="JAUCMV010000001">
    <property type="protein sequence ID" value="KAK0422598.1"/>
    <property type="molecule type" value="Genomic_DNA"/>
</dbReference>
<evidence type="ECO:0000313" key="12">
    <source>
        <dbReference type="Proteomes" id="UP001175271"/>
    </source>
</evidence>
<keyword evidence="8" id="KW-0175">Coiled coil</keyword>
<protein>
    <recommendedName>
        <fullName evidence="10">Letm1 RBD domain-containing protein</fullName>
    </recommendedName>
</protein>
<sequence>MISRWQRVCLQNMYNWHRVSWTPSLRLGHPLIVVRHSSGQQSKIEETLKMLKADLKREQEEDEAHRKLVAAAQTKEKPPLRLRIVEELKHYYNGFRLLALETKISAKYVWRIGRGATLSRRERKQLIRTVSDLFRLVPFSIFVIVPFMELALPLFIKLFPNMLPSTFQEASKEEEKHRKQLLVKVEMAKFLRSTIEEIAHQRKSNEQGRSKALEFSEFMSKLRSEGRYVSNEDLFKYTQLFEDELTLDNLSMSQLRALCHVLSIQPLGTPEILQFQLKLKLRELQADDRQIVAEGGIENLTNTELQQAARARGMRAIGVSEERLRAQLQQWLDLSMDDKIPPSLLLLTRILYLSDEVPFAQRLKYLISKLPEGVAEQTRQKLHDVDLGDADYKTRLDFIRTIEKAIAAEKKSKEVADKKDGKSEDGGR</sequence>
<dbReference type="Proteomes" id="UP001175271">
    <property type="component" value="Unassembled WGS sequence"/>
</dbReference>
<proteinExistence type="predicted"/>
<dbReference type="PROSITE" id="PS51758">
    <property type="entry name" value="LETM1_RBD"/>
    <property type="match status" value="1"/>
</dbReference>
<organism evidence="11 12">
    <name type="scientific">Steinernema hermaphroditum</name>
    <dbReference type="NCBI Taxonomy" id="289476"/>
    <lineage>
        <taxon>Eukaryota</taxon>
        <taxon>Metazoa</taxon>
        <taxon>Ecdysozoa</taxon>
        <taxon>Nematoda</taxon>
        <taxon>Chromadorea</taxon>
        <taxon>Rhabditida</taxon>
        <taxon>Tylenchina</taxon>
        <taxon>Panagrolaimomorpha</taxon>
        <taxon>Strongyloidoidea</taxon>
        <taxon>Steinernematidae</taxon>
        <taxon>Steinernema</taxon>
    </lineage>
</organism>
<keyword evidence="12" id="KW-1185">Reference proteome</keyword>
<gene>
    <name evidence="11" type="ORF">QR680_007661</name>
</gene>
<evidence type="ECO:0000259" key="10">
    <source>
        <dbReference type="PROSITE" id="PS51758"/>
    </source>
</evidence>
<evidence type="ECO:0000256" key="5">
    <source>
        <dbReference type="ARBA" id="ARBA00023128"/>
    </source>
</evidence>
<reference evidence="11" key="1">
    <citation type="submission" date="2023-06" db="EMBL/GenBank/DDBJ databases">
        <title>Genomic analysis of the entomopathogenic nematode Steinernema hermaphroditum.</title>
        <authorList>
            <person name="Schwarz E.M."/>
            <person name="Heppert J.K."/>
            <person name="Baniya A."/>
            <person name="Schwartz H.T."/>
            <person name="Tan C.-H."/>
            <person name="Antoshechkin I."/>
            <person name="Sternberg P.W."/>
            <person name="Goodrich-Blair H."/>
            <person name="Dillman A.R."/>
        </authorList>
    </citation>
    <scope>NUCLEOTIDE SEQUENCE</scope>
    <source>
        <strain evidence="11">PS9179</strain>
        <tissue evidence="11">Whole animal</tissue>
    </source>
</reference>
<feature type="transmembrane region" description="Helical" evidence="9">
    <location>
        <begin position="133"/>
        <end position="156"/>
    </location>
</feature>
<dbReference type="GO" id="GO:0030003">
    <property type="term" value="P:intracellular monoatomic cation homeostasis"/>
    <property type="evidence" value="ECO:0007669"/>
    <property type="project" value="TreeGrafter"/>
</dbReference>
<evidence type="ECO:0000313" key="11">
    <source>
        <dbReference type="EMBL" id="KAK0422598.1"/>
    </source>
</evidence>
<comment type="subcellular location">
    <subcellularLocation>
        <location evidence="1">Mitochondrion inner membrane</location>
        <topology evidence="1">Single-pass membrane protein</topology>
    </subcellularLocation>
</comment>
<name>A0AA39M6H7_9BILA</name>
<dbReference type="InterPro" id="IPR044202">
    <property type="entry name" value="LETM1/MDM38-like"/>
</dbReference>
<evidence type="ECO:0000256" key="3">
    <source>
        <dbReference type="ARBA" id="ARBA00022792"/>
    </source>
</evidence>
<comment type="caution">
    <text evidence="11">The sequence shown here is derived from an EMBL/GenBank/DDBJ whole genome shotgun (WGS) entry which is preliminary data.</text>
</comment>
<dbReference type="GO" id="GO:0043022">
    <property type="term" value="F:ribosome binding"/>
    <property type="evidence" value="ECO:0007669"/>
    <property type="project" value="InterPro"/>
</dbReference>
<feature type="coiled-coil region" evidence="8">
    <location>
        <begin position="41"/>
        <end position="68"/>
    </location>
</feature>
<keyword evidence="5 7" id="KW-0496">Mitochondrion</keyword>
<dbReference type="InterPro" id="IPR033122">
    <property type="entry name" value="LETM1-like_RBD"/>
</dbReference>
<evidence type="ECO:0000256" key="6">
    <source>
        <dbReference type="ARBA" id="ARBA00023136"/>
    </source>
</evidence>